<feature type="compositionally biased region" description="Low complexity" evidence="1">
    <location>
        <begin position="1762"/>
        <end position="1778"/>
    </location>
</feature>
<dbReference type="EMBL" id="RBAK01000004">
    <property type="protein sequence ID" value="RKN47727.1"/>
    <property type="molecule type" value="Genomic_DNA"/>
</dbReference>
<dbReference type="SUPFAM" id="SSF52540">
    <property type="entry name" value="P-loop containing nucleoside triphosphate hydrolases"/>
    <property type="match status" value="1"/>
</dbReference>
<dbReference type="InterPro" id="IPR049468">
    <property type="entry name" value="Restrct_endonuc-II-like_dom"/>
</dbReference>
<protein>
    <submittedName>
        <fullName evidence="5">DUF4011 domain-containing protein</fullName>
    </submittedName>
</protein>
<dbReference type="PANTHER" id="PTHR10887">
    <property type="entry name" value="DNA2/NAM7 HELICASE FAMILY"/>
    <property type="match status" value="1"/>
</dbReference>
<reference evidence="5 6" key="1">
    <citation type="journal article" date="2004" name="Syst. Appl. Microbiol.">
        <title>Cryptoendolithic actinomycetes from antarctic sandstone rock samples: Micromonospora endolithica sp. nov. and two isolates related to Micromonospora coerulea Jensen 1932.</title>
        <authorList>
            <person name="Hirsch P."/>
            <person name="Mevs U."/>
            <person name="Kroppenstedt R.M."/>
            <person name="Schumann P."/>
            <person name="Stackebrandt E."/>
        </authorList>
    </citation>
    <scope>NUCLEOTIDE SEQUENCE [LARGE SCALE GENOMIC DNA]</scope>
    <source>
        <strain evidence="5 6">JCM 12677</strain>
    </source>
</reference>
<feature type="domain" description="DNA2/NAM7 helicase-like C-terminal" evidence="3">
    <location>
        <begin position="1385"/>
        <end position="1576"/>
    </location>
</feature>
<dbReference type="Pfam" id="PF13087">
    <property type="entry name" value="AAA_12"/>
    <property type="match status" value="1"/>
</dbReference>
<name>A0A3A9ZJY2_9ACTN</name>
<dbReference type="Pfam" id="PF18741">
    <property type="entry name" value="MTES_1575"/>
    <property type="match status" value="1"/>
</dbReference>
<dbReference type="GO" id="GO:0004386">
    <property type="term" value="F:helicase activity"/>
    <property type="evidence" value="ECO:0007669"/>
    <property type="project" value="InterPro"/>
</dbReference>
<dbReference type="InterPro" id="IPR045055">
    <property type="entry name" value="DNA2/NAM7-like"/>
</dbReference>
<evidence type="ECO:0000259" key="3">
    <source>
        <dbReference type="Pfam" id="PF13087"/>
    </source>
</evidence>
<evidence type="ECO:0000313" key="6">
    <source>
        <dbReference type="Proteomes" id="UP000281726"/>
    </source>
</evidence>
<evidence type="ECO:0000256" key="1">
    <source>
        <dbReference type="SAM" id="MobiDB-lite"/>
    </source>
</evidence>
<dbReference type="RefSeq" id="WP_120728688.1">
    <property type="nucleotide sequence ID" value="NZ_RBAK01000004.1"/>
</dbReference>
<comment type="caution">
    <text evidence="5">The sequence shown here is derived from an EMBL/GenBank/DDBJ whole genome shotgun (WGS) entry which is preliminary data.</text>
</comment>
<dbReference type="Pfam" id="PF13086">
    <property type="entry name" value="AAA_11"/>
    <property type="match status" value="1"/>
</dbReference>
<organism evidence="5 6">
    <name type="scientific">Micromonospora endolithica</name>
    <dbReference type="NCBI Taxonomy" id="230091"/>
    <lineage>
        <taxon>Bacteria</taxon>
        <taxon>Bacillati</taxon>
        <taxon>Actinomycetota</taxon>
        <taxon>Actinomycetes</taxon>
        <taxon>Micromonosporales</taxon>
        <taxon>Micromonosporaceae</taxon>
        <taxon>Micromonospora</taxon>
    </lineage>
</organism>
<evidence type="ECO:0000313" key="5">
    <source>
        <dbReference type="EMBL" id="RKN47727.1"/>
    </source>
</evidence>
<evidence type="ECO:0000259" key="4">
    <source>
        <dbReference type="Pfam" id="PF18741"/>
    </source>
</evidence>
<keyword evidence="6" id="KW-1185">Reference proteome</keyword>
<dbReference type="PANTHER" id="PTHR10887:SF495">
    <property type="entry name" value="HELICASE SENATAXIN ISOFORM X1-RELATED"/>
    <property type="match status" value="1"/>
</dbReference>
<dbReference type="InterPro" id="IPR047187">
    <property type="entry name" value="SF1_C_Upf1"/>
</dbReference>
<gene>
    <name evidence="5" type="ORF">D7223_13320</name>
</gene>
<accession>A0A3A9ZJY2</accession>
<feature type="domain" description="Restriction endonuclease type II-like" evidence="4">
    <location>
        <begin position="1628"/>
        <end position="1722"/>
    </location>
</feature>
<dbReference type="InterPro" id="IPR027417">
    <property type="entry name" value="P-loop_NTPase"/>
</dbReference>
<dbReference type="OrthoDB" id="9757917at2"/>
<evidence type="ECO:0000259" key="2">
    <source>
        <dbReference type="Pfam" id="PF13086"/>
    </source>
</evidence>
<proteinExistence type="predicted"/>
<dbReference type="CDD" id="cd18808">
    <property type="entry name" value="SF1_C_Upf1"/>
    <property type="match status" value="1"/>
</dbReference>
<feature type="domain" description="DNA2/NAM7 helicase helicase" evidence="2">
    <location>
        <begin position="687"/>
        <end position="771"/>
    </location>
</feature>
<feature type="region of interest" description="Disordered" evidence="1">
    <location>
        <begin position="1727"/>
        <end position="1778"/>
    </location>
</feature>
<dbReference type="InterPro" id="IPR025103">
    <property type="entry name" value="DUF4011"/>
</dbReference>
<dbReference type="Gene3D" id="3.40.50.300">
    <property type="entry name" value="P-loop containing nucleotide triphosphate hydrolases"/>
    <property type="match status" value="3"/>
</dbReference>
<dbReference type="InterPro" id="IPR041677">
    <property type="entry name" value="DNA2/NAM7_AAA_11"/>
</dbReference>
<dbReference type="Proteomes" id="UP000281726">
    <property type="component" value="Unassembled WGS sequence"/>
</dbReference>
<dbReference type="InterPro" id="IPR041679">
    <property type="entry name" value="DNA2/NAM7-like_C"/>
</dbReference>
<sequence>MSDSVFAQFTADDDRLAVALLVQPAINAALVHNRVPLVRHLTLVNRGVEPLPDVTVTLELRGPDGALVEPWTRTLTAPLRPGASTGWDDFRDVTPDRALLYRTDEAFPVDYHLTVEANDKPLRLVAPSAVLAHNEWFNSPALYDSLAAFVQPNTRAVEAVLRSAAQILLARTGSGSLQGYQDGSERAALIAGAVYEALRRLGITYQTLPASFENTGQKVRTTAAVLDGRLGNCLDLSVTYAACLEAAGLHPLVFVGEGHAFGGFLLEAERLGSAALTESNLLVSMVDSGRAVPVELTRIGPGAQTATFTEAVRVGLGHFRGTDRRPRGVVDVHLAHRSGIRPLPSVDEVAVPEPVDAPAAPAAAAPLDLPDGIAAARLRRLADEGDEVPDRSDGAPARIQQWKKSLLDLSLRNPLLNLPTRGRGLDLHVPAGALALLDDLIHDGRQVQVIPQDAISGVHELAGARRAQDLDPEILTGELRTDRRVYGAVTEARYKTAMRALQRDARTMEQETGSNYLYLTIGTLVHARTTGGEAYAPLFLLPVRIEGGSGRRPYALVIDGTEVASPNHCLVEWLRVKHGVRIPELERPVLDEHGIDVAKTLAAINTGLVDNRLDYRIDETASLRLLQFSTFQMWRDLTDHWPRFMENPVVRHLVESSGATFDDPARPEHESRVMVDEADLHLPIPADGSQMQAIVMAERGQSFVLEGPPGTGKSQTITNMIARAVAAGRSVLFVAEKQAALEVVKRRLKQIGLGPFALDLHGRKQSLNAIRQQLRDALDQYDHGDDGTWTAVETAYRTRLAPLAEYPTQVHTANPVGMSLWSAYEQVLAYGDGPVAPIPVGYLHAPAEVRARVETTLREFPAAARSARVRPGHPWAISGCRTLDGLHGAAVTEIAADLEHLRADLAAHPRLVELLRTLPDPETVTELQAGAWFAVRGMLPDREATLRAGDRRWDEAAARLQADLAAFRQGFAGELASFRPEAFALAELSTWHAEAQEAARKLFGKRKRRQSVLDRLAVHLVSGASLDVDRVEVTTGRLVAAQAQAAALQHQAAALGGLRLPGWQPTGPDAPQRLAEAVDATRTGRTLLAGHPRAWELFQAGVTDSDAAVLDRVAARWRAWRGVLRSTAPELALWAGDTHWVDAWQRDGATWLHELRTEELFPLRRWATVLTHADVLTSAGLTDYRDQLLRAEVNAQLAEEAYRRGVAAASLAERVRAGGLQYFDPELHDDEIVQFEAAAGELRSALPTRLPAVLVGRRPFSPTDRRGRFADFAAELRRKRGGRSFRELFAQYPDVVLALTPCVLVSPASAANFLAPGSRRFDLVIFDEASQIRVAEAVGAMGRGSAVVVVGDSRQMPPSSIMQASHATDDVPDDTGPVPEDLESILGEAVESGLPQRWLSWHYRSHDESLIAFSNRYYYDSKLSSLPSPGAGDTAGITWHRVDGQYDRGGARTNEVEARAILADITRRLHDPATAGQSIGVVTFNIQQRDLILNLLEDDADPILREHLSGAVAEPVFVKNLENVQGDERDVVLFSLAFSTNPDTGQLPLNFGPLSQAGGERRLNVAITRARRQVVLYSSFDPSDIDLSRTSALGTQHLRAYCEMAATGADRLGDLATDRTERRSRIRDEVAAALRSRGHEVRTSHGLSDFTVDIAVRAPGSPRWQVAVMLDGPEWSVRPTVADRDSAPALLRTVMGWPEVVRFWLPAWVHDRSALLDRVDAAVARTGPGATGEPAPAEVAGAVGLPQPRSGADDTGPPPAPAADDVTGDDPTPAPVTAFAGPAPVAVAAAPPASGAITVSPFVPYVPTPLGDQADLEVFGTDQRVRGLVRDALREIIEAEGPVEQHRLARLALARFGFLRTREDRRLAVLALVDSRRLHDHPAVGRYAWPDGTDPRTYRAYRVTQVSNDRAFEEVPPEEVANAFAHVLQGVPHLAEERLLRAGLERLGYRRRTDKIDKLLRYGLHVALTSGRLRHDREGRLTLGER</sequence>
<dbReference type="Pfam" id="PF13195">
    <property type="entry name" value="DUF4011"/>
    <property type="match status" value="1"/>
</dbReference>